<evidence type="ECO:0000256" key="1">
    <source>
        <dbReference type="SAM" id="MobiDB-lite"/>
    </source>
</evidence>
<proteinExistence type="predicted"/>
<keyword evidence="3" id="KW-1185">Reference proteome</keyword>
<dbReference type="EMBL" id="BRXY01000143">
    <property type="protein sequence ID" value="GMH70773.1"/>
    <property type="molecule type" value="Genomic_DNA"/>
</dbReference>
<comment type="caution">
    <text evidence="2">The sequence shown here is derived from an EMBL/GenBank/DDBJ whole genome shotgun (WGS) entry which is preliminary data.</text>
</comment>
<accession>A0A9W7E9T1</accession>
<evidence type="ECO:0000313" key="2">
    <source>
        <dbReference type="EMBL" id="GMH70773.1"/>
    </source>
</evidence>
<reference evidence="3" key="1">
    <citation type="journal article" date="2023" name="Commun. Biol.">
        <title>Genome analysis of Parmales, the sister group of diatoms, reveals the evolutionary specialization of diatoms from phago-mixotrophs to photoautotrophs.</title>
        <authorList>
            <person name="Ban H."/>
            <person name="Sato S."/>
            <person name="Yoshikawa S."/>
            <person name="Yamada K."/>
            <person name="Nakamura Y."/>
            <person name="Ichinomiya M."/>
            <person name="Sato N."/>
            <person name="Blanc-Mathieu R."/>
            <person name="Endo H."/>
            <person name="Kuwata A."/>
            <person name="Ogata H."/>
        </authorList>
    </citation>
    <scope>NUCLEOTIDE SEQUENCE [LARGE SCALE GENOMIC DNA]</scope>
    <source>
        <strain evidence="3">NIES 3701</strain>
    </source>
</reference>
<feature type="region of interest" description="Disordered" evidence="1">
    <location>
        <begin position="68"/>
        <end position="155"/>
    </location>
</feature>
<gene>
    <name evidence="2" type="ORF">TrST_g2605</name>
</gene>
<feature type="compositionally biased region" description="Basic and acidic residues" evidence="1">
    <location>
        <begin position="76"/>
        <end position="85"/>
    </location>
</feature>
<dbReference type="OrthoDB" id="200609at2759"/>
<feature type="compositionally biased region" description="Low complexity" evidence="1">
    <location>
        <begin position="106"/>
        <end position="130"/>
    </location>
</feature>
<dbReference type="AlphaFoldDB" id="A0A9W7E9T1"/>
<protein>
    <submittedName>
        <fullName evidence="2">Uncharacterized protein</fullName>
    </submittedName>
</protein>
<organism evidence="2 3">
    <name type="scientific">Triparma strigata</name>
    <dbReference type="NCBI Taxonomy" id="1606541"/>
    <lineage>
        <taxon>Eukaryota</taxon>
        <taxon>Sar</taxon>
        <taxon>Stramenopiles</taxon>
        <taxon>Ochrophyta</taxon>
        <taxon>Bolidophyceae</taxon>
        <taxon>Parmales</taxon>
        <taxon>Triparmaceae</taxon>
        <taxon>Triparma</taxon>
    </lineage>
</organism>
<name>A0A9W7E9T1_9STRA</name>
<evidence type="ECO:0000313" key="3">
    <source>
        <dbReference type="Proteomes" id="UP001165085"/>
    </source>
</evidence>
<dbReference type="Proteomes" id="UP001165085">
    <property type="component" value="Unassembled WGS sequence"/>
</dbReference>
<sequence>MAWNIRSATDEANMFSVPTCEPDITDVTKKMASTMLVNLLSNKTLCRDKDLFLEAMQEATESIIGKVDSLPPNRFTRQERSDREVNFALPPKIDTSAKISTHHSPSRSSSSAHFNLSSTASSSSSSSSSSQPAPLKIPLHHLSPLNKTASGPKQKEEIVNEFAKLREEKIKAIKAAKEREMSWKQPILTVYEEEEVNEDEIMSPAPTYESSVSNGSIESLLSTSQLSALKSTFKTLSPSNTSVASRTLLSTIHQSRTLRNVFSDYVIDEVCSVLRSLKGKEVTWAELLCFVVNPKGDEGFPVGGGAIDTGVSLDLSGLKLSGMVR</sequence>